<evidence type="ECO:0000313" key="3">
    <source>
        <dbReference type="Proteomes" id="UP000028875"/>
    </source>
</evidence>
<dbReference type="eggNOG" id="ENOG50348GQ">
    <property type="taxonomic scope" value="Bacteria"/>
</dbReference>
<feature type="transmembrane region" description="Helical" evidence="1">
    <location>
        <begin position="46"/>
        <end position="67"/>
    </location>
</feature>
<reference evidence="2 3" key="1">
    <citation type="submission" date="2014-03" db="EMBL/GenBank/DDBJ databases">
        <authorList>
            <person name="Urmite Genomes U."/>
        </authorList>
    </citation>
    <scope>NUCLEOTIDE SEQUENCE [LARGE SCALE GENOMIC DNA]</scope>
    <source>
        <strain evidence="2 3">Vm-5</strain>
    </source>
</reference>
<gene>
    <name evidence="2" type="ORF">BN990_00924</name>
</gene>
<evidence type="ECO:0000313" key="2">
    <source>
        <dbReference type="EMBL" id="CDQ38652.1"/>
    </source>
</evidence>
<feature type="transmembrane region" description="Helical" evidence="1">
    <location>
        <begin position="126"/>
        <end position="145"/>
    </location>
</feature>
<comment type="caution">
    <text evidence="2">The sequence shown here is derived from an EMBL/GenBank/DDBJ whole genome shotgun (WGS) entry which is preliminary data.</text>
</comment>
<dbReference type="EMBL" id="CCDP010000001">
    <property type="protein sequence ID" value="CDQ38652.1"/>
    <property type="molecule type" value="Genomic_DNA"/>
</dbReference>
<name>A0A024Q8P6_9BACI</name>
<keyword evidence="1" id="KW-0812">Transmembrane</keyword>
<dbReference type="AlphaFoldDB" id="A0A024Q8P6"/>
<protein>
    <submittedName>
        <fullName evidence="2">Uncharacterized protein</fullName>
    </submittedName>
</protein>
<sequence length="157" mass="18376">MDKQTSKVYKAYQRKVNELYYWIAFALVLACLRGIDHIYLTLLNEFYMTLLIVIGLAISFGTGVYYYKKLTYEPLMEVYLTDDMINDYIIAGKNGFKIEVGIAIIIVCLFVLAFVLFIVFRWLMCFLISLFLFALLGMLFGSITIERFKLYQKRKSV</sequence>
<accession>A0A024Q8P6</accession>
<keyword evidence="3" id="KW-1185">Reference proteome</keyword>
<keyword evidence="1" id="KW-0472">Membrane</keyword>
<dbReference type="Proteomes" id="UP000028875">
    <property type="component" value="Unassembled WGS sequence"/>
</dbReference>
<proteinExistence type="predicted"/>
<organism evidence="2 3">
    <name type="scientific">Virgibacillus massiliensis</name>
    <dbReference type="NCBI Taxonomy" id="1462526"/>
    <lineage>
        <taxon>Bacteria</taxon>
        <taxon>Bacillati</taxon>
        <taxon>Bacillota</taxon>
        <taxon>Bacilli</taxon>
        <taxon>Bacillales</taxon>
        <taxon>Bacillaceae</taxon>
        <taxon>Virgibacillus</taxon>
    </lineage>
</organism>
<feature type="transmembrane region" description="Helical" evidence="1">
    <location>
        <begin position="20"/>
        <end position="40"/>
    </location>
</feature>
<dbReference type="RefSeq" id="WP_021289452.1">
    <property type="nucleotide sequence ID" value="NZ_CABKTK010000001.1"/>
</dbReference>
<keyword evidence="1" id="KW-1133">Transmembrane helix</keyword>
<feature type="transmembrane region" description="Helical" evidence="1">
    <location>
        <begin position="100"/>
        <end position="120"/>
    </location>
</feature>
<dbReference type="PROSITE" id="PS51257">
    <property type="entry name" value="PROKAR_LIPOPROTEIN"/>
    <property type="match status" value="1"/>
</dbReference>
<reference evidence="3" key="2">
    <citation type="submission" date="2014-05" db="EMBL/GenBank/DDBJ databases">
        <title>Draft genome sequence of Virgibacillus massiliensis Vm-5.</title>
        <authorList>
            <person name="Khelaifia S."/>
            <person name="Croce O."/>
            <person name="Lagier J.C."/>
            <person name="Raoult D."/>
        </authorList>
    </citation>
    <scope>NUCLEOTIDE SEQUENCE [LARGE SCALE GENOMIC DNA]</scope>
    <source>
        <strain evidence="3">Vm-5</strain>
    </source>
</reference>
<evidence type="ECO:0000256" key="1">
    <source>
        <dbReference type="SAM" id="Phobius"/>
    </source>
</evidence>
<dbReference type="OrthoDB" id="2988716at2"/>